<feature type="domain" description="SWIM-type" evidence="2">
    <location>
        <begin position="83"/>
        <end position="121"/>
    </location>
</feature>
<dbReference type="GeneID" id="108558056"/>
<dbReference type="PANTHER" id="PTHR28498">
    <property type="entry name" value="ZINC FINGER SWIM DOMAIN-CONTAINING PROTEIN 7"/>
    <property type="match status" value="1"/>
</dbReference>
<evidence type="ECO:0000313" key="4">
    <source>
        <dbReference type="RefSeq" id="XP_017770337.1"/>
    </source>
</evidence>
<keyword evidence="1" id="KW-0862">Zinc</keyword>
<name>A0ABM1M6Y7_NICVS</name>
<evidence type="ECO:0000259" key="2">
    <source>
        <dbReference type="PROSITE" id="PS50966"/>
    </source>
</evidence>
<gene>
    <name evidence="4" type="primary">LOC108558056</name>
</gene>
<dbReference type="PANTHER" id="PTHR28498:SF1">
    <property type="entry name" value="ZINC FINGER SWIM DOMAIN-CONTAINING PROTEIN 7"/>
    <property type="match status" value="1"/>
</dbReference>
<keyword evidence="1" id="KW-0863">Zinc-finger</keyword>
<dbReference type="RefSeq" id="XP_017770337.1">
    <property type="nucleotide sequence ID" value="XM_017914848.1"/>
</dbReference>
<dbReference type="Proteomes" id="UP000695000">
    <property type="component" value="Unplaced"/>
</dbReference>
<sequence>MAQGVPNSRLLVDEVMKKALREAERSYKETNEFGVDALNALNQLFENVLMKAFQVLDNAKFMEFETRSGLRSVRSIFTSDDQYLLLDGVNHCKCEYFIFNVLQQQESLTCKHVLGAHLASICGKFERKLLTDGQMTDMLNSATPALFIT</sequence>
<dbReference type="PROSITE" id="PS50966">
    <property type="entry name" value="ZF_SWIM"/>
    <property type="match status" value="1"/>
</dbReference>
<protein>
    <submittedName>
        <fullName evidence="4">Zinc finger SWIM domain-containing protein 7-like</fullName>
    </submittedName>
</protein>
<proteinExistence type="predicted"/>
<evidence type="ECO:0000313" key="3">
    <source>
        <dbReference type="Proteomes" id="UP000695000"/>
    </source>
</evidence>
<organism evidence="3 4">
    <name type="scientific">Nicrophorus vespilloides</name>
    <name type="common">Boreal carrion beetle</name>
    <dbReference type="NCBI Taxonomy" id="110193"/>
    <lineage>
        <taxon>Eukaryota</taxon>
        <taxon>Metazoa</taxon>
        <taxon>Ecdysozoa</taxon>
        <taxon>Arthropoda</taxon>
        <taxon>Hexapoda</taxon>
        <taxon>Insecta</taxon>
        <taxon>Pterygota</taxon>
        <taxon>Neoptera</taxon>
        <taxon>Endopterygota</taxon>
        <taxon>Coleoptera</taxon>
        <taxon>Polyphaga</taxon>
        <taxon>Staphyliniformia</taxon>
        <taxon>Silphidae</taxon>
        <taxon>Nicrophorinae</taxon>
        <taxon>Nicrophorus</taxon>
    </lineage>
</organism>
<reference evidence="4" key="1">
    <citation type="submission" date="2025-08" db="UniProtKB">
        <authorList>
            <consortium name="RefSeq"/>
        </authorList>
    </citation>
    <scope>IDENTIFICATION</scope>
    <source>
        <tissue evidence="4">Whole Larva</tissue>
    </source>
</reference>
<accession>A0ABM1M6Y7</accession>
<keyword evidence="3" id="KW-1185">Reference proteome</keyword>
<keyword evidence="1" id="KW-0479">Metal-binding</keyword>
<evidence type="ECO:0000256" key="1">
    <source>
        <dbReference type="PROSITE-ProRule" id="PRU00325"/>
    </source>
</evidence>
<dbReference type="InterPro" id="IPR007527">
    <property type="entry name" value="Znf_SWIM"/>
</dbReference>